<dbReference type="EMBL" id="BMWZ01000003">
    <property type="protein sequence ID" value="GGZ79263.1"/>
    <property type="molecule type" value="Genomic_DNA"/>
</dbReference>
<organism evidence="1 2">
    <name type="scientific">Algibacter mikhailovii</name>
    <dbReference type="NCBI Taxonomy" id="425498"/>
    <lineage>
        <taxon>Bacteria</taxon>
        <taxon>Pseudomonadati</taxon>
        <taxon>Bacteroidota</taxon>
        <taxon>Flavobacteriia</taxon>
        <taxon>Flavobacteriales</taxon>
        <taxon>Flavobacteriaceae</taxon>
        <taxon>Algibacter</taxon>
    </lineage>
</organism>
<name>A0A918QZZ0_9FLAO</name>
<reference evidence="1" key="1">
    <citation type="journal article" date="2014" name="Int. J. Syst. Evol. Microbiol.">
        <title>Complete genome sequence of Corynebacterium casei LMG S-19264T (=DSM 44701T), isolated from a smear-ripened cheese.</title>
        <authorList>
            <consortium name="US DOE Joint Genome Institute (JGI-PGF)"/>
            <person name="Walter F."/>
            <person name="Albersmeier A."/>
            <person name="Kalinowski J."/>
            <person name="Ruckert C."/>
        </authorList>
    </citation>
    <scope>NUCLEOTIDE SEQUENCE</scope>
    <source>
        <strain evidence="1">KCTC 12710</strain>
    </source>
</reference>
<dbReference type="Proteomes" id="UP000636004">
    <property type="component" value="Unassembled WGS sequence"/>
</dbReference>
<evidence type="ECO:0000313" key="2">
    <source>
        <dbReference type="Proteomes" id="UP000636004"/>
    </source>
</evidence>
<protein>
    <submittedName>
        <fullName evidence="1">Uncharacterized protein</fullName>
    </submittedName>
</protein>
<gene>
    <name evidence="1" type="ORF">GCM10007028_16020</name>
</gene>
<dbReference type="AlphaFoldDB" id="A0A918QZZ0"/>
<sequence>MSSSLVFFDESASSFVESGSEIDIIQEFLIIDLFTDTFIVENLVKAEFVFLGKNALNRDVNLQVDFLDDLDVLVHRFSIEQEAAVEGSEVFTEYIETFEGDTLLALKSTIKIVFTLRLIAEDPIPDDITGRVELQSSSNFYFKIAAAE</sequence>
<evidence type="ECO:0000313" key="1">
    <source>
        <dbReference type="EMBL" id="GGZ79263.1"/>
    </source>
</evidence>
<keyword evidence="2" id="KW-1185">Reference proteome</keyword>
<comment type="caution">
    <text evidence="1">The sequence shown here is derived from an EMBL/GenBank/DDBJ whole genome shotgun (WGS) entry which is preliminary data.</text>
</comment>
<proteinExistence type="predicted"/>
<accession>A0A918QZZ0</accession>
<reference evidence="1" key="2">
    <citation type="submission" date="2020-09" db="EMBL/GenBank/DDBJ databases">
        <authorList>
            <person name="Sun Q."/>
            <person name="Kim S."/>
        </authorList>
    </citation>
    <scope>NUCLEOTIDE SEQUENCE</scope>
    <source>
        <strain evidence="1">KCTC 12710</strain>
    </source>
</reference>